<comment type="caution">
    <text evidence="4">The sequence shown here is derived from an EMBL/GenBank/DDBJ whole genome shotgun (WGS) entry which is preliminary data.</text>
</comment>
<dbReference type="InterPro" id="IPR050214">
    <property type="entry name" value="Cys_Synth/Cystath_Beta-Synth"/>
</dbReference>
<evidence type="ECO:0000256" key="1">
    <source>
        <dbReference type="ARBA" id="ARBA00001933"/>
    </source>
</evidence>
<dbReference type="EMBL" id="BOPD01000038">
    <property type="protein sequence ID" value="GIJ35941.1"/>
    <property type="molecule type" value="Genomic_DNA"/>
</dbReference>
<keyword evidence="2" id="KW-0663">Pyridoxal phosphate</keyword>
<dbReference type="Proteomes" id="UP000607311">
    <property type="component" value="Unassembled WGS sequence"/>
</dbReference>
<dbReference type="Pfam" id="PF00291">
    <property type="entry name" value="PALP"/>
    <property type="match status" value="1"/>
</dbReference>
<evidence type="ECO:0000259" key="3">
    <source>
        <dbReference type="Pfam" id="PF00291"/>
    </source>
</evidence>
<feature type="domain" description="Tryptophan synthase beta chain-like PALP" evidence="3">
    <location>
        <begin position="34"/>
        <end position="283"/>
    </location>
</feature>
<reference evidence="4" key="1">
    <citation type="submission" date="2021-01" db="EMBL/GenBank/DDBJ databases">
        <title>Whole genome shotgun sequence of Verrucosispora sediminis NBRC 107745.</title>
        <authorList>
            <person name="Komaki H."/>
            <person name="Tamura T."/>
        </authorList>
    </citation>
    <scope>NUCLEOTIDE SEQUENCE</scope>
    <source>
        <strain evidence="4">NBRC 107745</strain>
    </source>
</reference>
<dbReference type="InterPro" id="IPR036052">
    <property type="entry name" value="TrpB-like_PALP_sf"/>
</dbReference>
<keyword evidence="5" id="KW-1185">Reference proteome</keyword>
<dbReference type="Gene3D" id="3.40.50.1100">
    <property type="match status" value="2"/>
</dbReference>
<organism evidence="4 5">
    <name type="scientific">Micromonospora sediminimaris</name>
    <dbReference type="NCBI Taxonomy" id="547162"/>
    <lineage>
        <taxon>Bacteria</taxon>
        <taxon>Bacillati</taxon>
        <taxon>Actinomycetota</taxon>
        <taxon>Actinomycetes</taxon>
        <taxon>Micromonosporales</taxon>
        <taxon>Micromonosporaceae</taxon>
        <taxon>Micromonospora</taxon>
    </lineage>
</organism>
<dbReference type="RefSeq" id="WP_093408921.1">
    <property type="nucleotide sequence ID" value="NZ_BOPD01000038.1"/>
</dbReference>
<accession>A0A9W5UVS3</accession>
<evidence type="ECO:0000313" key="4">
    <source>
        <dbReference type="EMBL" id="GIJ35941.1"/>
    </source>
</evidence>
<comment type="cofactor">
    <cofactor evidence="1">
        <name>pyridoxal 5'-phosphate</name>
        <dbReference type="ChEBI" id="CHEBI:597326"/>
    </cofactor>
</comment>
<dbReference type="SUPFAM" id="SSF53686">
    <property type="entry name" value="Tryptophan synthase beta subunit-like PLP-dependent enzymes"/>
    <property type="match status" value="1"/>
</dbReference>
<dbReference type="GO" id="GO:1901605">
    <property type="term" value="P:alpha-amino acid metabolic process"/>
    <property type="evidence" value="ECO:0007669"/>
    <property type="project" value="UniProtKB-ARBA"/>
</dbReference>
<proteinExistence type="predicted"/>
<gene>
    <name evidence="4" type="ORF">Vse01_50890</name>
</gene>
<dbReference type="PANTHER" id="PTHR10314">
    <property type="entry name" value="CYSTATHIONINE BETA-SYNTHASE"/>
    <property type="match status" value="1"/>
</dbReference>
<dbReference type="OrthoDB" id="5176350at2"/>
<evidence type="ECO:0000256" key="2">
    <source>
        <dbReference type="ARBA" id="ARBA00022898"/>
    </source>
</evidence>
<dbReference type="AlphaFoldDB" id="A0A9W5UVS3"/>
<sequence>MRSSVFEEITAGVERPQIVRLGPNLFGVVFTLMKMIPARYILRQAVARGDIGPDTLIVETTSGTFGLALAMQTALLRRRLILVSDPVIDDELHRRLTDLGATVEIVRHMAASGGYQGARLERLAEIRAEHEDSFCPEQYANPDNPRSYSLVAELLSEALPQVDLLIGPVGSGGSMCGTASFLRSVSPDLRLIGVDTHRSVLFGQPDGARSLRGLGNSLIPPNLDHTAFDQVHWCSAGQAYRATRKLHREHAVFQGPTSGAAFLVAERAAMTNPDAVTVVMLPDQGYRYQSTVYDDRWLAEQGHLADSTEDRPVETSHPLAKHAEWSWFNWGRRSLHEVLEHRGTASVAAR</sequence>
<name>A0A9W5UVS3_9ACTN</name>
<protein>
    <submittedName>
        <fullName evidence="4">Cystathionine beta-synthase</fullName>
    </submittedName>
</protein>
<evidence type="ECO:0000313" key="5">
    <source>
        <dbReference type="Proteomes" id="UP000607311"/>
    </source>
</evidence>
<dbReference type="CDD" id="cd01561">
    <property type="entry name" value="CBS_like"/>
    <property type="match status" value="1"/>
</dbReference>
<dbReference type="InterPro" id="IPR001926">
    <property type="entry name" value="TrpB-like_PALP"/>
</dbReference>